<comment type="caution">
    <text evidence="3">The sequence shown here is derived from an EMBL/GenBank/DDBJ whole genome shotgun (WGS) entry which is preliminary data.</text>
</comment>
<dbReference type="AlphaFoldDB" id="A0A850R7H6"/>
<reference evidence="3 4" key="1">
    <citation type="submission" date="2020-06" db="EMBL/GenBank/DDBJ databases">
        <title>Whole-genome sequence of Allochromatium humboldtianum DSM 21881, type strain.</title>
        <authorList>
            <person name="Kyndt J.A."/>
            <person name="Meyer T.E."/>
        </authorList>
    </citation>
    <scope>NUCLEOTIDE SEQUENCE [LARGE SCALE GENOMIC DNA]</scope>
    <source>
        <strain evidence="3 4">DSM 21881</strain>
    </source>
</reference>
<evidence type="ECO:0000313" key="3">
    <source>
        <dbReference type="EMBL" id="NVZ09784.1"/>
    </source>
</evidence>
<dbReference type="GO" id="GO:0005524">
    <property type="term" value="F:ATP binding"/>
    <property type="evidence" value="ECO:0007669"/>
    <property type="project" value="InterPro"/>
</dbReference>
<dbReference type="Gene3D" id="3.40.50.300">
    <property type="entry name" value="P-loop containing nucleotide triphosphate hydrolases"/>
    <property type="match status" value="1"/>
</dbReference>
<keyword evidence="4" id="KW-1185">Reference proteome</keyword>
<accession>A0A850R7H6</accession>
<name>A0A850R7H6_9GAMM</name>
<feature type="domain" description="Endonuclease GajA/Old nuclease/RecF-like AAA" evidence="1">
    <location>
        <begin position="23"/>
        <end position="67"/>
    </location>
</feature>
<dbReference type="InterPro" id="IPR027417">
    <property type="entry name" value="P-loop_NTPase"/>
</dbReference>
<dbReference type="Pfam" id="PF13175">
    <property type="entry name" value="AAA_15"/>
    <property type="match status" value="1"/>
</dbReference>
<sequence length="415" mass="46284">MTVNEQVSVQAAEAEHSVSSIRLRSIYVDNFKSLVDFQLSLAAFTCLIGLNGSGKSTVLQAIDFISRLFKGNVSQWLEQRQWKPGDLNSKLSGKSNLKLGIELSGADGDFSWDCSFNRSLLRCTQETVKLNGKTLLSVADGHYWFGDVVHAGTTAARTKIAFEYEGSILSQLKDEVLPKPLLPLKRFLQQTASLDLLAPQLLRKRAVQSQGELGMGGERLSAFLSELSDEQRLTLGSQLKSAYPHLEQFVTRSLRAGWKELGIREQFGDKALYTEARHINDGMLRLMAILAEILTDHQFLLFDEIENGINPELVEFLLDVLVNAHQQILVTTHSPMILNYLDDSVARAGVQYLYKTPEGFTRAVPFFSIPSLAAKLEVMGPGEAFVDTHLSRLPEEIDAMRASNMERPNADPRQR</sequence>
<dbReference type="PANTHER" id="PTHR32182">
    <property type="entry name" value="DNA REPLICATION AND REPAIR PROTEIN RECF"/>
    <property type="match status" value="1"/>
</dbReference>
<dbReference type="EMBL" id="JABZEO010000006">
    <property type="protein sequence ID" value="NVZ09784.1"/>
    <property type="molecule type" value="Genomic_DNA"/>
</dbReference>
<dbReference type="Pfam" id="PF13304">
    <property type="entry name" value="AAA_21"/>
    <property type="match status" value="1"/>
</dbReference>
<gene>
    <name evidence="3" type="ORF">HW932_10980</name>
</gene>
<dbReference type="SUPFAM" id="SSF52540">
    <property type="entry name" value="P-loop containing nucleoside triphosphate hydrolases"/>
    <property type="match status" value="1"/>
</dbReference>
<organism evidence="3 4">
    <name type="scientific">Allochromatium humboldtianum</name>
    <dbReference type="NCBI Taxonomy" id="504901"/>
    <lineage>
        <taxon>Bacteria</taxon>
        <taxon>Pseudomonadati</taxon>
        <taxon>Pseudomonadota</taxon>
        <taxon>Gammaproteobacteria</taxon>
        <taxon>Chromatiales</taxon>
        <taxon>Chromatiaceae</taxon>
        <taxon>Allochromatium</taxon>
    </lineage>
</organism>
<evidence type="ECO:0000259" key="1">
    <source>
        <dbReference type="Pfam" id="PF13175"/>
    </source>
</evidence>
<dbReference type="InterPro" id="IPR003959">
    <property type="entry name" value="ATPase_AAA_core"/>
</dbReference>
<evidence type="ECO:0000259" key="2">
    <source>
        <dbReference type="Pfam" id="PF13304"/>
    </source>
</evidence>
<evidence type="ECO:0000313" key="4">
    <source>
        <dbReference type="Proteomes" id="UP000592294"/>
    </source>
</evidence>
<dbReference type="GO" id="GO:0016887">
    <property type="term" value="F:ATP hydrolysis activity"/>
    <property type="evidence" value="ECO:0007669"/>
    <property type="project" value="InterPro"/>
</dbReference>
<dbReference type="InterPro" id="IPR041685">
    <property type="entry name" value="AAA_GajA/Old/RecF-like"/>
</dbReference>
<dbReference type="GO" id="GO:0000731">
    <property type="term" value="P:DNA synthesis involved in DNA repair"/>
    <property type="evidence" value="ECO:0007669"/>
    <property type="project" value="TreeGrafter"/>
</dbReference>
<dbReference type="PANTHER" id="PTHR32182:SF22">
    <property type="entry name" value="ATP-DEPENDENT ENDONUCLEASE, OLD FAMILY-RELATED"/>
    <property type="match status" value="1"/>
</dbReference>
<proteinExistence type="predicted"/>
<dbReference type="CDD" id="cd00267">
    <property type="entry name" value="ABC_ATPase"/>
    <property type="match status" value="1"/>
</dbReference>
<dbReference type="GO" id="GO:0006302">
    <property type="term" value="P:double-strand break repair"/>
    <property type="evidence" value="ECO:0007669"/>
    <property type="project" value="TreeGrafter"/>
</dbReference>
<dbReference type="Proteomes" id="UP000592294">
    <property type="component" value="Unassembled WGS sequence"/>
</dbReference>
<feature type="domain" description="ATPase AAA-type core" evidence="2">
    <location>
        <begin position="271"/>
        <end position="338"/>
    </location>
</feature>
<protein>
    <submittedName>
        <fullName evidence="3">AAA family ATPase</fullName>
    </submittedName>
</protein>